<feature type="signal peptide" evidence="4">
    <location>
        <begin position="1"/>
        <end position="17"/>
    </location>
</feature>
<organism evidence="5 6">
    <name type="scientific">Phialocephala subalpina</name>
    <dbReference type="NCBI Taxonomy" id="576137"/>
    <lineage>
        <taxon>Eukaryota</taxon>
        <taxon>Fungi</taxon>
        <taxon>Dikarya</taxon>
        <taxon>Ascomycota</taxon>
        <taxon>Pezizomycotina</taxon>
        <taxon>Leotiomycetes</taxon>
        <taxon>Helotiales</taxon>
        <taxon>Mollisiaceae</taxon>
        <taxon>Phialocephala</taxon>
        <taxon>Phialocephala fortinii species complex</taxon>
    </lineage>
</organism>
<dbReference type="GO" id="GO:0006006">
    <property type="term" value="P:glucose metabolic process"/>
    <property type="evidence" value="ECO:0007669"/>
    <property type="project" value="TreeGrafter"/>
</dbReference>
<evidence type="ECO:0000313" key="5">
    <source>
        <dbReference type="EMBL" id="CZR52708.1"/>
    </source>
</evidence>
<dbReference type="InterPro" id="IPR047215">
    <property type="entry name" value="Galactose_mutarotase-like"/>
</dbReference>
<comment type="similarity">
    <text evidence="1">Belongs to the aldose epimerase family.</text>
</comment>
<dbReference type="SUPFAM" id="SSF74650">
    <property type="entry name" value="Galactose mutarotase-like"/>
    <property type="match status" value="1"/>
</dbReference>
<protein>
    <submittedName>
        <fullName evidence="5">Related to aldose 1-epimerase</fullName>
    </submittedName>
</protein>
<dbReference type="Proteomes" id="UP000184330">
    <property type="component" value="Unassembled WGS sequence"/>
</dbReference>
<keyword evidence="3" id="KW-0119">Carbohydrate metabolism</keyword>
<dbReference type="GO" id="GO:0033499">
    <property type="term" value="P:galactose catabolic process via UDP-galactose, Leloir pathway"/>
    <property type="evidence" value="ECO:0007669"/>
    <property type="project" value="TreeGrafter"/>
</dbReference>
<evidence type="ECO:0000256" key="3">
    <source>
        <dbReference type="ARBA" id="ARBA00023277"/>
    </source>
</evidence>
<evidence type="ECO:0000256" key="4">
    <source>
        <dbReference type="SAM" id="SignalP"/>
    </source>
</evidence>
<evidence type="ECO:0000256" key="1">
    <source>
        <dbReference type="ARBA" id="ARBA00006206"/>
    </source>
</evidence>
<accession>A0A1L7WIZ1</accession>
<dbReference type="GO" id="GO:0030246">
    <property type="term" value="F:carbohydrate binding"/>
    <property type="evidence" value="ECO:0007669"/>
    <property type="project" value="InterPro"/>
</dbReference>
<reference evidence="5 6" key="1">
    <citation type="submission" date="2016-03" db="EMBL/GenBank/DDBJ databases">
        <authorList>
            <person name="Ploux O."/>
        </authorList>
    </citation>
    <scope>NUCLEOTIDE SEQUENCE [LARGE SCALE GENOMIC DNA]</scope>
    <source>
        <strain evidence="5 6">UAMH 11012</strain>
    </source>
</reference>
<gene>
    <name evidence="5" type="ORF">PAC_02585</name>
</gene>
<dbReference type="CDD" id="cd09019">
    <property type="entry name" value="galactose_mutarotase_like"/>
    <property type="match status" value="1"/>
</dbReference>
<dbReference type="PANTHER" id="PTHR10091">
    <property type="entry name" value="ALDOSE-1-EPIMERASE"/>
    <property type="match status" value="1"/>
</dbReference>
<keyword evidence="2" id="KW-0413">Isomerase</keyword>
<proteinExistence type="inferred from homology"/>
<sequence>MRFSILRTVLGASTALAGLMPRQIPGETLTGTVGNDTIAGSPSGPDADGKYTIFGEGIRANFIPYGASISNLFLNDTSGVERDIVGGFDNASYYGIDRQHPHFGGVPGRYANRIKNSSFEIDGVTYNVAPNENPTAANPLGVDTLHGGPDGWDWRNWTVVAHTTNSITFSLTDPDGKEGFPGEVVSYVTYSLGNMTWDFKMVALATTKKTPIMLSSHTYWNLDGFANNETALALNHSLWLPYAGQRVGTDTILIPTGDILANEKGGLNDFWSAPKQIGANFTNPSLNGNCGFNCTGYDTAYLTNRDQLGPFDWREKGPVARLRSAWSGIQVDVFTDQEAFQVYSCGGQNGSMALKNTQGLFNVSDRPRTIQQYGCIVMEVEDWIDGINQPEWNRKQIYGPGDDPYVLQASYRFSLNDTAVGLLGVGSG</sequence>
<dbReference type="InterPro" id="IPR008183">
    <property type="entry name" value="Aldose_1/G6P_1-epimerase"/>
</dbReference>
<dbReference type="OrthoDB" id="274691at2759"/>
<dbReference type="EMBL" id="FJOG01000003">
    <property type="protein sequence ID" value="CZR52708.1"/>
    <property type="molecule type" value="Genomic_DNA"/>
</dbReference>
<dbReference type="AlphaFoldDB" id="A0A1L7WIZ1"/>
<dbReference type="Gene3D" id="2.70.98.10">
    <property type="match status" value="1"/>
</dbReference>
<dbReference type="InterPro" id="IPR011013">
    <property type="entry name" value="Gal_mutarotase_sf_dom"/>
</dbReference>
<dbReference type="GO" id="GO:0004034">
    <property type="term" value="F:aldose 1-epimerase activity"/>
    <property type="evidence" value="ECO:0007669"/>
    <property type="project" value="TreeGrafter"/>
</dbReference>
<dbReference type="PANTHER" id="PTHR10091:SF6">
    <property type="entry name" value="1-EPIMERASE, PUTATIVE (AFU_ORTHOLOGUE AFUA_3G13240)-RELATED"/>
    <property type="match status" value="1"/>
</dbReference>
<name>A0A1L7WIZ1_9HELO</name>
<keyword evidence="4" id="KW-0732">Signal</keyword>
<evidence type="ECO:0000256" key="2">
    <source>
        <dbReference type="ARBA" id="ARBA00023235"/>
    </source>
</evidence>
<dbReference type="STRING" id="576137.A0A1L7WIZ1"/>
<evidence type="ECO:0000313" key="6">
    <source>
        <dbReference type="Proteomes" id="UP000184330"/>
    </source>
</evidence>
<keyword evidence="6" id="KW-1185">Reference proteome</keyword>
<feature type="chain" id="PRO_5013086485" evidence="4">
    <location>
        <begin position="18"/>
        <end position="428"/>
    </location>
</feature>
<dbReference type="Pfam" id="PF01263">
    <property type="entry name" value="Aldose_epim"/>
    <property type="match status" value="1"/>
</dbReference>
<dbReference type="InterPro" id="IPR014718">
    <property type="entry name" value="GH-type_carb-bd"/>
</dbReference>
<dbReference type="FunFam" id="2.70.98.10:FF:000014">
    <property type="entry name" value="Aldose 1-epimerase, putative"/>
    <property type="match status" value="1"/>
</dbReference>